<dbReference type="HOGENOM" id="CLU_182289_0_0_6"/>
<dbReference type="NCBIfam" id="TIGR02620">
    <property type="entry name" value="cas_VVA1548"/>
    <property type="match status" value="1"/>
</dbReference>
<gene>
    <name evidence="1" type="ORF">NB231_14543</name>
</gene>
<organism evidence="1 2">
    <name type="scientific">Nitrococcus mobilis Nb-231</name>
    <dbReference type="NCBI Taxonomy" id="314278"/>
    <lineage>
        <taxon>Bacteria</taxon>
        <taxon>Pseudomonadati</taxon>
        <taxon>Pseudomonadota</taxon>
        <taxon>Gammaproteobacteria</taxon>
        <taxon>Chromatiales</taxon>
        <taxon>Ectothiorhodospiraceae</taxon>
        <taxon>Nitrococcus</taxon>
    </lineage>
</organism>
<evidence type="ECO:0000313" key="2">
    <source>
        <dbReference type="Proteomes" id="UP000003374"/>
    </source>
</evidence>
<keyword evidence="2" id="KW-1185">Reference proteome</keyword>
<dbReference type="Pfam" id="PF09652">
    <property type="entry name" value="Cas_VVA1548"/>
    <property type="match status" value="1"/>
</dbReference>
<name>A4BL59_9GAMM</name>
<dbReference type="Proteomes" id="UP000003374">
    <property type="component" value="Unassembled WGS sequence"/>
</dbReference>
<reference evidence="1 2" key="1">
    <citation type="submission" date="2006-02" db="EMBL/GenBank/DDBJ databases">
        <authorList>
            <person name="Waterbury J."/>
            <person name="Ferriera S."/>
            <person name="Johnson J."/>
            <person name="Kravitz S."/>
            <person name="Halpern A."/>
            <person name="Remington K."/>
            <person name="Beeson K."/>
            <person name="Tran B."/>
            <person name="Rogers Y.-H."/>
            <person name="Friedman R."/>
            <person name="Venter J.C."/>
        </authorList>
    </citation>
    <scope>NUCLEOTIDE SEQUENCE [LARGE SCALE GENOMIC DNA]</scope>
    <source>
        <strain evidence="1 2">Nb-231</strain>
    </source>
</reference>
<dbReference type="EMBL" id="AAOF01000001">
    <property type="protein sequence ID" value="EAR23047.1"/>
    <property type="molecule type" value="Genomic_DNA"/>
</dbReference>
<sequence length="101" mass="11260">MTLWLVTRHAGALEWLARRGLQGGRIVPHLDPAWIQAGDRVVGTLPVQLVAAVCARGARYEHLSVMLPAELRGRELSADTLERHGARLEPYYAERIAAVRR</sequence>
<evidence type="ECO:0008006" key="3">
    <source>
        <dbReference type="Google" id="ProtNLM"/>
    </source>
</evidence>
<comment type="caution">
    <text evidence="1">The sequence shown here is derived from an EMBL/GenBank/DDBJ whole genome shotgun (WGS) entry which is preliminary data.</text>
</comment>
<proteinExistence type="predicted"/>
<dbReference type="AlphaFoldDB" id="A4BL59"/>
<dbReference type="OrthoDB" id="8548152at2"/>
<dbReference type="STRING" id="314278.NB231_14543"/>
<protein>
    <recommendedName>
        <fullName evidence="3">CRISPR-associated protein, VVA1548 family</fullName>
    </recommendedName>
</protein>
<accession>A4BL59</accession>
<evidence type="ECO:0000313" key="1">
    <source>
        <dbReference type="EMBL" id="EAR23047.1"/>
    </source>
</evidence>
<dbReference type="InterPro" id="IPR013443">
    <property type="entry name" value="CRISPR-assoc_prot_Csx16"/>
</dbReference>